<name>A0A1F6GQC5_9PROT</name>
<proteinExistence type="inferred from homology"/>
<evidence type="ECO:0000313" key="6">
    <source>
        <dbReference type="EMBL" id="OGH00365.1"/>
    </source>
</evidence>
<dbReference type="PROSITE" id="PS50111">
    <property type="entry name" value="CHEMOTAXIS_TRANSDUC_2"/>
    <property type="match status" value="1"/>
</dbReference>
<dbReference type="GO" id="GO:0007165">
    <property type="term" value="P:signal transduction"/>
    <property type="evidence" value="ECO:0007669"/>
    <property type="project" value="UniProtKB-KW"/>
</dbReference>
<keyword evidence="4" id="KW-0175">Coiled coil</keyword>
<evidence type="ECO:0000256" key="1">
    <source>
        <dbReference type="ARBA" id="ARBA00023224"/>
    </source>
</evidence>
<dbReference type="Proteomes" id="UP000177583">
    <property type="component" value="Unassembled WGS sequence"/>
</dbReference>
<sequence length="372" mass="41104">MNVGENKPESALAPELQAKLAQLEQELSWRRGKWGVLEHYVKNIRYIAAEHPGKLAIAVIGATESLPFDPFSSALDTQNHPVQAAGLALPPGEHWSGRYLAYYSSLDSHLLKVYQDMKTPKGTPLAPKSAQTLTGIPKDPNSRLFDRVCQSRQTYKAFLNREKFGSDLIIKAFPLFGPAGEILAVVSFTHDVSSYLDQKGMISEALSELRTATAELFSNLEKVQEVSGRIDHFSKGVNQLEQEVQSVSDQVKGVAQNFDEAARKIKMLSLNAKIESSKAGESGRGFTVIANEIQNLTTQMRQTIDRLEKMNGSLAHIQEESVGKLSKINELTNEIGTLASGLRKEGEHFESLIDSIGEAEKRYEAFVQEMIA</sequence>
<dbReference type="GO" id="GO:0004888">
    <property type="term" value="F:transmembrane signaling receptor activity"/>
    <property type="evidence" value="ECO:0007669"/>
    <property type="project" value="InterPro"/>
</dbReference>
<dbReference type="EMBL" id="MFNF01000046">
    <property type="protein sequence ID" value="OGH00365.1"/>
    <property type="molecule type" value="Genomic_DNA"/>
</dbReference>
<dbReference type="GO" id="GO:0016020">
    <property type="term" value="C:membrane"/>
    <property type="evidence" value="ECO:0007669"/>
    <property type="project" value="InterPro"/>
</dbReference>
<dbReference type="GO" id="GO:0006935">
    <property type="term" value="P:chemotaxis"/>
    <property type="evidence" value="ECO:0007669"/>
    <property type="project" value="InterPro"/>
</dbReference>
<organism evidence="6 7">
    <name type="scientific">Candidatus Lambdaproteobacteria bacterium RIFOXYD2_FULL_56_26</name>
    <dbReference type="NCBI Taxonomy" id="1817773"/>
    <lineage>
        <taxon>Bacteria</taxon>
        <taxon>Pseudomonadati</taxon>
        <taxon>Pseudomonadota</taxon>
        <taxon>Candidatus Lambdaproteobacteria</taxon>
    </lineage>
</organism>
<reference evidence="6 7" key="1">
    <citation type="journal article" date="2016" name="Nat. Commun.">
        <title>Thousands of microbial genomes shed light on interconnected biogeochemical processes in an aquifer system.</title>
        <authorList>
            <person name="Anantharaman K."/>
            <person name="Brown C.T."/>
            <person name="Hug L.A."/>
            <person name="Sharon I."/>
            <person name="Castelle C.J."/>
            <person name="Probst A.J."/>
            <person name="Thomas B.C."/>
            <person name="Singh A."/>
            <person name="Wilkins M.J."/>
            <person name="Karaoz U."/>
            <person name="Brodie E.L."/>
            <person name="Williams K.H."/>
            <person name="Hubbard S.S."/>
            <person name="Banfield J.F."/>
        </authorList>
    </citation>
    <scope>NUCLEOTIDE SEQUENCE [LARGE SCALE GENOMIC DNA]</scope>
</reference>
<dbReference type="SUPFAM" id="SSF58104">
    <property type="entry name" value="Methyl-accepting chemotaxis protein (MCP) signaling domain"/>
    <property type="match status" value="1"/>
</dbReference>
<dbReference type="Pfam" id="PF00015">
    <property type="entry name" value="MCPsignal"/>
    <property type="match status" value="1"/>
</dbReference>
<dbReference type="InterPro" id="IPR004090">
    <property type="entry name" value="Chemotax_Me-accpt_rcpt"/>
</dbReference>
<accession>A0A1F6GQC5</accession>
<gene>
    <name evidence="6" type="ORF">A2557_09195</name>
</gene>
<dbReference type="PANTHER" id="PTHR32089:SF112">
    <property type="entry name" value="LYSOZYME-LIKE PROTEIN-RELATED"/>
    <property type="match status" value="1"/>
</dbReference>
<evidence type="ECO:0000256" key="4">
    <source>
        <dbReference type="SAM" id="Coils"/>
    </source>
</evidence>
<keyword evidence="1 3" id="KW-0807">Transducer</keyword>
<evidence type="ECO:0000256" key="3">
    <source>
        <dbReference type="PROSITE-ProRule" id="PRU00284"/>
    </source>
</evidence>
<feature type="domain" description="Methyl-accepting transducer" evidence="5">
    <location>
        <begin position="242"/>
        <end position="372"/>
    </location>
</feature>
<evidence type="ECO:0000259" key="5">
    <source>
        <dbReference type="PROSITE" id="PS50111"/>
    </source>
</evidence>
<evidence type="ECO:0000256" key="2">
    <source>
        <dbReference type="ARBA" id="ARBA00029447"/>
    </source>
</evidence>
<dbReference type="InterPro" id="IPR004089">
    <property type="entry name" value="MCPsignal_dom"/>
</dbReference>
<evidence type="ECO:0000313" key="7">
    <source>
        <dbReference type="Proteomes" id="UP000177583"/>
    </source>
</evidence>
<comment type="similarity">
    <text evidence="2">Belongs to the methyl-accepting chemotaxis (MCP) protein family.</text>
</comment>
<dbReference type="PANTHER" id="PTHR32089">
    <property type="entry name" value="METHYL-ACCEPTING CHEMOTAXIS PROTEIN MCPB"/>
    <property type="match status" value="1"/>
</dbReference>
<dbReference type="Gene3D" id="1.10.287.950">
    <property type="entry name" value="Methyl-accepting chemotaxis protein"/>
    <property type="match status" value="1"/>
</dbReference>
<protein>
    <recommendedName>
        <fullName evidence="5">Methyl-accepting transducer domain-containing protein</fullName>
    </recommendedName>
</protein>
<comment type="caution">
    <text evidence="6">The sequence shown here is derived from an EMBL/GenBank/DDBJ whole genome shotgun (WGS) entry which is preliminary data.</text>
</comment>
<feature type="coiled-coil region" evidence="4">
    <location>
        <begin position="290"/>
        <end position="320"/>
    </location>
</feature>
<dbReference type="PRINTS" id="PR00260">
    <property type="entry name" value="CHEMTRNSDUCR"/>
</dbReference>
<dbReference type="AlphaFoldDB" id="A0A1F6GQC5"/>